<dbReference type="PROSITE" id="PS00086">
    <property type="entry name" value="CYTOCHROME_P450"/>
    <property type="match status" value="1"/>
</dbReference>
<feature type="transmembrane region" description="Helical" evidence="6">
    <location>
        <begin position="7"/>
        <end position="25"/>
    </location>
</feature>
<evidence type="ECO:0000256" key="1">
    <source>
        <dbReference type="ARBA" id="ARBA00001971"/>
    </source>
</evidence>
<gene>
    <name evidence="7" type="ORF">K505DRAFT_257225</name>
</gene>
<comment type="cofactor">
    <cofactor evidence="1 4">
        <name>heme</name>
        <dbReference type="ChEBI" id="CHEBI:30413"/>
    </cofactor>
</comment>
<dbReference type="InterPro" id="IPR001128">
    <property type="entry name" value="Cyt_P450"/>
</dbReference>
<keyword evidence="5" id="KW-0560">Oxidoreductase</keyword>
<keyword evidence="4 5" id="KW-0349">Heme</keyword>
<dbReference type="CDD" id="cd11060">
    <property type="entry name" value="CYP57A1-like"/>
    <property type="match status" value="1"/>
</dbReference>
<dbReference type="InterPro" id="IPR017972">
    <property type="entry name" value="Cyt_P450_CS"/>
</dbReference>
<dbReference type="PANTHER" id="PTHR24305">
    <property type="entry name" value="CYTOCHROME P450"/>
    <property type="match status" value="1"/>
</dbReference>
<dbReference type="PANTHER" id="PTHR24305:SF190">
    <property type="entry name" value="P450, PUTATIVE (EUROFUNG)-RELATED"/>
    <property type="match status" value="1"/>
</dbReference>
<dbReference type="InterPro" id="IPR050121">
    <property type="entry name" value="Cytochrome_P450_monoxygenase"/>
</dbReference>
<protein>
    <submittedName>
        <fullName evidence="7">Cytochrome P450 family protein</fullName>
    </submittedName>
</protein>
<keyword evidence="6" id="KW-1133">Transmembrane helix</keyword>
<keyword evidence="8" id="KW-1185">Reference proteome</keyword>
<dbReference type="InterPro" id="IPR002401">
    <property type="entry name" value="Cyt_P450_E_grp-I"/>
</dbReference>
<dbReference type="GO" id="GO:0020037">
    <property type="term" value="F:heme binding"/>
    <property type="evidence" value="ECO:0007669"/>
    <property type="project" value="InterPro"/>
</dbReference>
<keyword evidence="6" id="KW-0472">Membrane</keyword>
<evidence type="ECO:0000256" key="5">
    <source>
        <dbReference type="RuleBase" id="RU000461"/>
    </source>
</evidence>
<accession>A0A6A6WU66</accession>
<proteinExistence type="inferred from homology"/>
<evidence type="ECO:0000256" key="3">
    <source>
        <dbReference type="ARBA" id="ARBA00023004"/>
    </source>
</evidence>
<dbReference type="PRINTS" id="PR00385">
    <property type="entry name" value="P450"/>
</dbReference>
<organism evidence="7 8">
    <name type="scientific">Melanomma pulvis-pyrius CBS 109.77</name>
    <dbReference type="NCBI Taxonomy" id="1314802"/>
    <lineage>
        <taxon>Eukaryota</taxon>
        <taxon>Fungi</taxon>
        <taxon>Dikarya</taxon>
        <taxon>Ascomycota</taxon>
        <taxon>Pezizomycotina</taxon>
        <taxon>Dothideomycetes</taxon>
        <taxon>Pleosporomycetidae</taxon>
        <taxon>Pleosporales</taxon>
        <taxon>Melanommataceae</taxon>
        <taxon>Melanomma</taxon>
    </lineage>
</organism>
<dbReference type="InterPro" id="IPR036396">
    <property type="entry name" value="Cyt_P450_sf"/>
</dbReference>
<dbReference type="EMBL" id="MU002294">
    <property type="protein sequence ID" value="KAF2787652.1"/>
    <property type="molecule type" value="Genomic_DNA"/>
</dbReference>
<dbReference type="PRINTS" id="PR00463">
    <property type="entry name" value="EP450I"/>
</dbReference>
<sequence>MSGLSQLLTRGILCLCILPIIYVAYQRISSPLKVVPGPYLASVTPLWRVYHVIRGDWHDQIVQLHQKYGQYVRIAPNEVSTISPSALRVAYSHSGSPWIKDTWYQTWWGPSPYHPAFAETEVQRHRIMRRRVSKLYSMSYVLGMQCYTDRVLQRFFQQMRSLRGESTNMTKWTQLFAFDIIGELAFGDWFGGLDAAKDNHQLGHWVFLTITAHASLGWTWLRAGSVFFFPVRLLMNRSLYARARVQITTFPLVERNTLILQFQAMKNPDGSVVHPREILTETANVVLAGADTTAISLRAVIYYVYTNPRIYAQLLREIGNATRLGKLSPIVTFQEALELDYLQVVIKEALRLFPAVGYQLPRLVPPGGATLGGYYFPGGTTIGTNAWALHRNTEIYGSDCDEFRPERWLNQSDPNRLRMMEDCYGSFGFGSRTCLGKNLALMEMYRLLPTLFRDFDVEVCNPQNPWKVTTGWFAFSNEFQVRISARDDVPPLSHGPVASGKANSVTADHE</sequence>
<evidence type="ECO:0000256" key="6">
    <source>
        <dbReference type="SAM" id="Phobius"/>
    </source>
</evidence>
<evidence type="ECO:0000313" key="7">
    <source>
        <dbReference type="EMBL" id="KAF2787652.1"/>
    </source>
</evidence>
<dbReference type="GO" id="GO:0016705">
    <property type="term" value="F:oxidoreductase activity, acting on paired donors, with incorporation or reduction of molecular oxygen"/>
    <property type="evidence" value="ECO:0007669"/>
    <property type="project" value="InterPro"/>
</dbReference>
<dbReference type="OrthoDB" id="3934656at2759"/>
<evidence type="ECO:0000256" key="4">
    <source>
        <dbReference type="PIRSR" id="PIRSR602401-1"/>
    </source>
</evidence>
<dbReference type="Gene3D" id="1.10.630.10">
    <property type="entry name" value="Cytochrome P450"/>
    <property type="match status" value="1"/>
</dbReference>
<name>A0A6A6WU66_9PLEO</name>
<dbReference type="AlphaFoldDB" id="A0A6A6WU66"/>
<reference evidence="7" key="1">
    <citation type="journal article" date="2020" name="Stud. Mycol.">
        <title>101 Dothideomycetes genomes: a test case for predicting lifestyles and emergence of pathogens.</title>
        <authorList>
            <person name="Haridas S."/>
            <person name="Albert R."/>
            <person name="Binder M."/>
            <person name="Bloem J."/>
            <person name="Labutti K."/>
            <person name="Salamov A."/>
            <person name="Andreopoulos B."/>
            <person name="Baker S."/>
            <person name="Barry K."/>
            <person name="Bills G."/>
            <person name="Bluhm B."/>
            <person name="Cannon C."/>
            <person name="Castanera R."/>
            <person name="Culley D."/>
            <person name="Daum C."/>
            <person name="Ezra D."/>
            <person name="Gonzalez J."/>
            <person name="Henrissat B."/>
            <person name="Kuo A."/>
            <person name="Liang C."/>
            <person name="Lipzen A."/>
            <person name="Lutzoni F."/>
            <person name="Magnuson J."/>
            <person name="Mondo S."/>
            <person name="Nolan M."/>
            <person name="Ohm R."/>
            <person name="Pangilinan J."/>
            <person name="Park H.-J."/>
            <person name="Ramirez L."/>
            <person name="Alfaro M."/>
            <person name="Sun H."/>
            <person name="Tritt A."/>
            <person name="Yoshinaga Y."/>
            <person name="Zwiers L.-H."/>
            <person name="Turgeon B."/>
            <person name="Goodwin S."/>
            <person name="Spatafora J."/>
            <person name="Crous P."/>
            <person name="Grigoriev I."/>
        </authorList>
    </citation>
    <scope>NUCLEOTIDE SEQUENCE</scope>
    <source>
        <strain evidence="7">CBS 109.77</strain>
    </source>
</reference>
<feature type="binding site" description="axial binding residue" evidence="4">
    <location>
        <position position="434"/>
    </location>
    <ligand>
        <name>heme</name>
        <dbReference type="ChEBI" id="CHEBI:30413"/>
    </ligand>
    <ligandPart>
        <name>Fe</name>
        <dbReference type="ChEBI" id="CHEBI:18248"/>
    </ligandPart>
</feature>
<evidence type="ECO:0000313" key="8">
    <source>
        <dbReference type="Proteomes" id="UP000799757"/>
    </source>
</evidence>
<dbReference type="Proteomes" id="UP000799757">
    <property type="component" value="Unassembled WGS sequence"/>
</dbReference>
<dbReference type="SUPFAM" id="SSF48264">
    <property type="entry name" value="Cytochrome P450"/>
    <property type="match status" value="1"/>
</dbReference>
<keyword evidence="6" id="KW-0812">Transmembrane</keyword>
<evidence type="ECO:0000256" key="2">
    <source>
        <dbReference type="ARBA" id="ARBA00022723"/>
    </source>
</evidence>
<keyword evidence="5" id="KW-0503">Monooxygenase</keyword>
<dbReference type="Pfam" id="PF00067">
    <property type="entry name" value="p450"/>
    <property type="match status" value="1"/>
</dbReference>
<dbReference type="GO" id="GO:0004497">
    <property type="term" value="F:monooxygenase activity"/>
    <property type="evidence" value="ECO:0007669"/>
    <property type="project" value="UniProtKB-KW"/>
</dbReference>
<keyword evidence="2 4" id="KW-0479">Metal-binding</keyword>
<dbReference type="GO" id="GO:0005506">
    <property type="term" value="F:iron ion binding"/>
    <property type="evidence" value="ECO:0007669"/>
    <property type="project" value="InterPro"/>
</dbReference>
<comment type="similarity">
    <text evidence="5">Belongs to the cytochrome P450 family.</text>
</comment>
<keyword evidence="3 4" id="KW-0408">Iron</keyword>